<feature type="domain" description="Alkyl hydroperoxide reductase subunit C/ Thiol specific antioxidant" evidence="2">
    <location>
        <begin position="1"/>
        <end position="78"/>
    </location>
</feature>
<dbReference type="InterPro" id="IPR050455">
    <property type="entry name" value="Tpx_Peroxidase_subfamily"/>
</dbReference>
<gene>
    <name evidence="3" type="ORF">SBA1_480024</name>
</gene>
<protein>
    <recommendedName>
        <fullName evidence="2">Alkyl hydroperoxide reductase subunit C/ Thiol specific antioxidant domain-containing protein</fullName>
    </recommendedName>
</protein>
<dbReference type="PANTHER" id="PTHR43110:SF1">
    <property type="entry name" value="THIOL PEROXIDASE"/>
    <property type="match status" value="1"/>
</dbReference>
<accession>A0A2U3KU20</accession>
<evidence type="ECO:0000256" key="1">
    <source>
        <dbReference type="ARBA" id="ARBA00023284"/>
    </source>
</evidence>
<dbReference type="GO" id="GO:0016209">
    <property type="term" value="F:antioxidant activity"/>
    <property type="evidence" value="ECO:0007669"/>
    <property type="project" value="InterPro"/>
</dbReference>
<sequence>MKNFQQNLKTLEAADTQVLGVSMDSAFANKAFADQIGVTFPLLSDWGGKVTHQYGIYKDEYQAPRRVNFLIGKDGKIMEEQVDRDAIDPKKIVDACARPKMKN</sequence>
<dbReference type="InterPro" id="IPR000866">
    <property type="entry name" value="AhpC/TSA"/>
</dbReference>
<dbReference type="Pfam" id="PF00578">
    <property type="entry name" value="AhpC-TSA"/>
    <property type="match status" value="1"/>
</dbReference>
<dbReference type="OrthoDB" id="9812811at2"/>
<evidence type="ECO:0000313" key="3">
    <source>
        <dbReference type="EMBL" id="SPF43154.1"/>
    </source>
</evidence>
<dbReference type="InterPro" id="IPR036249">
    <property type="entry name" value="Thioredoxin-like_sf"/>
</dbReference>
<dbReference type="GO" id="GO:0016491">
    <property type="term" value="F:oxidoreductase activity"/>
    <property type="evidence" value="ECO:0007669"/>
    <property type="project" value="InterPro"/>
</dbReference>
<organism evidence="3 4">
    <name type="scientific">Candidatus Sulfotelmatobacter kueseliae</name>
    <dbReference type="NCBI Taxonomy" id="2042962"/>
    <lineage>
        <taxon>Bacteria</taxon>
        <taxon>Pseudomonadati</taxon>
        <taxon>Acidobacteriota</taxon>
        <taxon>Terriglobia</taxon>
        <taxon>Terriglobales</taxon>
        <taxon>Candidatus Korobacteraceae</taxon>
        <taxon>Candidatus Sulfotelmatobacter</taxon>
    </lineage>
</organism>
<evidence type="ECO:0000313" key="4">
    <source>
        <dbReference type="Proteomes" id="UP000238701"/>
    </source>
</evidence>
<dbReference type="Proteomes" id="UP000238701">
    <property type="component" value="Unassembled WGS sequence"/>
</dbReference>
<proteinExistence type="predicted"/>
<dbReference type="EMBL" id="OMOD01000142">
    <property type="protein sequence ID" value="SPF43154.1"/>
    <property type="molecule type" value="Genomic_DNA"/>
</dbReference>
<name>A0A2U3KU20_9BACT</name>
<dbReference type="PANTHER" id="PTHR43110">
    <property type="entry name" value="THIOL PEROXIDASE"/>
    <property type="match status" value="1"/>
</dbReference>
<dbReference type="Gene3D" id="3.40.30.10">
    <property type="entry name" value="Glutaredoxin"/>
    <property type="match status" value="1"/>
</dbReference>
<evidence type="ECO:0000259" key="2">
    <source>
        <dbReference type="Pfam" id="PF00578"/>
    </source>
</evidence>
<keyword evidence="1" id="KW-0676">Redox-active center</keyword>
<dbReference type="SUPFAM" id="SSF52833">
    <property type="entry name" value="Thioredoxin-like"/>
    <property type="match status" value="1"/>
</dbReference>
<reference evidence="4" key="1">
    <citation type="submission" date="2018-02" db="EMBL/GenBank/DDBJ databases">
        <authorList>
            <person name="Hausmann B."/>
        </authorList>
    </citation>
    <scope>NUCLEOTIDE SEQUENCE [LARGE SCALE GENOMIC DNA]</scope>
    <source>
        <strain evidence="4">Peat soil MAG SbA1</strain>
    </source>
</reference>
<dbReference type="AlphaFoldDB" id="A0A2U3KU20"/>